<proteinExistence type="predicted"/>
<evidence type="ECO:0000313" key="1">
    <source>
        <dbReference type="EMBL" id="KAJ2894093.1"/>
    </source>
</evidence>
<accession>A0AAD5WPF5</accession>
<organism evidence="1 2">
    <name type="scientific">Zalerion maritima</name>
    <dbReference type="NCBI Taxonomy" id="339359"/>
    <lineage>
        <taxon>Eukaryota</taxon>
        <taxon>Fungi</taxon>
        <taxon>Dikarya</taxon>
        <taxon>Ascomycota</taxon>
        <taxon>Pezizomycotina</taxon>
        <taxon>Sordariomycetes</taxon>
        <taxon>Lulworthiomycetidae</taxon>
        <taxon>Lulworthiales</taxon>
        <taxon>Lulworthiaceae</taxon>
        <taxon>Zalerion</taxon>
    </lineage>
</organism>
<dbReference type="AlphaFoldDB" id="A0AAD5WPF5"/>
<reference evidence="1" key="1">
    <citation type="submission" date="2022-07" db="EMBL/GenBank/DDBJ databases">
        <title>Draft genome sequence of Zalerion maritima ATCC 34329, a (micro)plastics degrading marine fungus.</title>
        <authorList>
            <person name="Paco A."/>
            <person name="Goncalves M.F.M."/>
            <person name="Rocha-Santos T.A.P."/>
            <person name="Alves A."/>
        </authorList>
    </citation>
    <scope>NUCLEOTIDE SEQUENCE</scope>
    <source>
        <strain evidence="1">ATCC 34329</strain>
    </source>
</reference>
<gene>
    <name evidence="1" type="ORF">MKZ38_007932</name>
</gene>
<dbReference type="EMBL" id="JAKWBI020000529">
    <property type="protein sequence ID" value="KAJ2894093.1"/>
    <property type="molecule type" value="Genomic_DNA"/>
</dbReference>
<keyword evidence="2" id="KW-1185">Reference proteome</keyword>
<dbReference type="Proteomes" id="UP001201980">
    <property type="component" value="Unassembled WGS sequence"/>
</dbReference>
<protein>
    <submittedName>
        <fullName evidence="1">Uncharacterized protein</fullName>
    </submittedName>
</protein>
<evidence type="ECO:0000313" key="2">
    <source>
        <dbReference type="Proteomes" id="UP001201980"/>
    </source>
</evidence>
<sequence>MIVSLCWAATNVKDLLRDKIHDCENDNEKYELCAQFEMSSSLGMLDWSFWALLRVVFVGCAGYENWKTLAVTMSRYGRDYEWASKGAKLHVRFFDLAQDPHPNLLIILRQVNYLGRLMALLISPARLAKPALLKDAVGTRVSEPVAQYDTATKQSTVGSRASFAWNRCHVPSAVAEDSLDSGHIPLVKALQDPVQLK</sequence>
<name>A0AAD5WPF5_9PEZI</name>
<comment type="caution">
    <text evidence="1">The sequence shown here is derived from an EMBL/GenBank/DDBJ whole genome shotgun (WGS) entry which is preliminary data.</text>
</comment>